<accession>A0A1G9ELJ8</accession>
<reference evidence="2" key="1">
    <citation type="submission" date="2016-10" db="EMBL/GenBank/DDBJ databases">
        <authorList>
            <person name="Varghese N."/>
            <person name="Submissions S."/>
        </authorList>
    </citation>
    <scope>NUCLEOTIDE SEQUENCE [LARGE SCALE GENOMIC DNA]</scope>
    <source>
        <strain evidence="2">DSM 16995</strain>
    </source>
</reference>
<evidence type="ECO:0000313" key="1">
    <source>
        <dbReference type="EMBL" id="SDK76994.1"/>
    </source>
</evidence>
<proteinExistence type="predicted"/>
<dbReference type="AlphaFoldDB" id="A0A1G9ELJ8"/>
<name>A0A1G9ELJ8_9BACT</name>
<dbReference type="STRING" id="246191.SAMN05660337_1171"/>
<evidence type="ECO:0008006" key="3">
    <source>
        <dbReference type="Google" id="ProtNLM"/>
    </source>
</evidence>
<organism evidence="1 2">
    <name type="scientific">Maridesulfovibrio ferrireducens</name>
    <dbReference type="NCBI Taxonomy" id="246191"/>
    <lineage>
        <taxon>Bacteria</taxon>
        <taxon>Pseudomonadati</taxon>
        <taxon>Thermodesulfobacteriota</taxon>
        <taxon>Desulfovibrionia</taxon>
        <taxon>Desulfovibrionales</taxon>
        <taxon>Desulfovibrionaceae</taxon>
        <taxon>Maridesulfovibrio</taxon>
    </lineage>
</organism>
<protein>
    <recommendedName>
        <fullName evidence="3">Recombination associated protein RdgC</fullName>
    </recommendedName>
</protein>
<keyword evidence="2" id="KW-1185">Reference proteome</keyword>
<gene>
    <name evidence="1" type="ORF">SAMN05660337_1171</name>
</gene>
<sequence length="178" mass="20751">MDLLLLAERENTLLGQDFLTWLWYKSEIRDGLFELENGERFLLFMEQRMSVQGGEGENIDTATVNSSSGDMTEVLMGLKTGKKVTRAQLRMEVDENAWQVQIKAEDFALSGLKTPKVEMKDEEGDDPDSKFLEKIFLIEKSLSLLDCVYMEFIKIRISNNWQDEVAKFRHWLRNDEEK</sequence>
<dbReference type="EMBL" id="FNGA01000002">
    <property type="protein sequence ID" value="SDK76994.1"/>
    <property type="molecule type" value="Genomic_DNA"/>
</dbReference>
<dbReference type="Proteomes" id="UP000199053">
    <property type="component" value="Unassembled WGS sequence"/>
</dbReference>
<evidence type="ECO:0000313" key="2">
    <source>
        <dbReference type="Proteomes" id="UP000199053"/>
    </source>
</evidence>
<dbReference type="OrthoDB" id="5470789at2"/>
<dbReference type="RefSeq" id="WP_092159216.1">
    <property type="nucleotide sequence ID" value="NZ_FNGA01000002.1"/>
</dbReference>